<evidence type="ECO:0000256" key="1">
    <source>
        <dbReference type="SAM" id="MobiDB-lite"/>
    </source>
</evidence>
<sequence>MDPASVSGSTNPGSPALSPERSGVSFRLKVVAGLVSALIAISFAIALALGALSFPLGVPIISVFGLLSFLMLSLICVQKVKKVKKVAVPEVTMRRAPEIPAGCLLVIRGKYPAIIHGLCVDQSLTIQELRQVLPVLKDESKLDTLPSELYQKLQSFGLDSLLRECRYRKLPPLDEVLTESCFLYFLKRFIELGPKDVPITEGFDPEIYWMSPVGLCSTAYVAFGKFGWLLVNSLDEKEFTLLSDAAKRNNFDYVKDVVESIRERVEKLMETYSDVLSSEDVMGIRYVFNFNKVLYFFLHGMNWDQVKLLRSMPFEMACAFSNFDDATSIRHTAWMLIMGNVYPLLDESSPQYDPGIALLTYEELSEEMEGTSLEATTNITKMDILLQLLSKHSLCDNTLLNEKDQYIRSNISSRWRLFDYDKDGNRTERKAHK</sequence>
<name>A0ABP2X5X9_9CHLA</name>
<feature type="region of interest" description="Disordered" evidence="1">
    <location>
        <begin position="1"/>
        <end position="21"/>
    </location>
</feature>
<comment type="caution">
    <text evidence="3">The sequence shown here is derived from an EMBL/GenBank/DDBJ whole genome shotgun (WGS) entry which is preliminary data.</text>
</comment>
<dbReference type="RefSeq" id="WP_020356309.1">
    <property type="nucleotide sequence ID" value="NZ_KE360587.1"/>
</dbReference>
<dbReference type="EMBL" id="ATND01000002">
    <property type="protein sequence ID" value="EPP38224.1"/>
    <property type="molecule type" value="Genomic_DNA"/>
</dbReference>
<evidence type="ECO:0000313" key="4">
    <source>
        <dbReference type="Proteomes" id="UP000014821"/>
    </source>
</evidence>
<organism evidence="3 4">
    <name type="scientific">Chlamydia avium</name>
    <dbReference type="NCBI Taxonomy" id="1457141"/>
    <lineage>
        <taxon>Bacteria</taxon>
        <taxon>Pseudomonadati</taxon>
        <taxon>Chlamydiota</taxon>
        <taxon>Chlamydiia</taxon>
        <taxon>Chlamydiales</taxon>
        <taxon>Chlamydiaceae</taxon>
        <taxon>Chlamydia/Chlamydophila group</taxon>
        <taxon>Chlamydia</taxon>
    </lineage>
</organism>
<protein>
    <submittedName>
        <fullName evidence="3">Uncharacterized protein</fullName>
    </submittedName>
</protein>
<dbReference type="Proteomes" id="UP000014821">
    <property type="component" value="Unassembled WGS sequence"/>
</dbReference>
<keyword evidence="2" id="KW-1133">Transmembrane helix</keyword>
<evidence type="ECO:0000256" key="2">
    <source>
        <dbReference type="SAM" id="Phobius"/>
    </source>
</evidence>
<feature type="transmembrane region" description="Helical" evidence="2">
    <location>
        <begin position="30"/>
        <end position="52"/>
    </location>
</feature>
<accession>A0ABP2X5X9</accession>
<keyword evidence="4" id="KW-1185">Reference proteome</keyword>
<dbReference type="Pfam" id="PF07146">
    <property type="entry name" value="DUF1389"/>
    <property type="match status" value="1"/>
</dbReference>
<feature type="compositionally biased region" description="Polar residues" evidence="1">
    <location>
        <begin position="1"/>
        <end position="13"/>
    </location>
</feature>
<proteinExistence type="predicted"/>
<feature type="transmembrane region" description="Helical" evidence="2">
    <location>
        <begin position="58"/>
        <end position="77"/>
    </location>
</feature>
<evidence type="ECO:0000313" key="3">
    <source>
        <dbReference type="EMBL" id="EPP38224.1"/>
    </source>
</evidence>
<reference evidence="3" key="1">
    <citation type="submission" date="2013-04" db="EMBL/GenBank/DDBJ databases">
        <title>Genome sequence of Chlamydia psittaci 10_881_SC42.</title>
        <authorList>
            <person name="Huot-Creasy H."/>
            <person name="McCracken C.L."/>
            <person name="Humphries M."/>
            <person name="Sachse K."/>
            <person name="Laroucau K."/>
            <person name="Bavoil P."/>
            <person name="Myers G.S."/>
        </authorList>
    </citation>
    <scope>NUCLEOTIDE SEQUENCE [LARGE SCALE GENOMIC DNA]</scope>
    <source>
        <strain evidence="3">10_881_SC42</strain>
    </source>
</reference>
<keyword evidence="2" id="KW-0812">Transmembrane</keyword>
<gene>
    <name evidence="3" type="ORF">CP10881SC42_0822</name>
</gene>
<dbReference type="InterPro" id="IPR010792">
    <property type="entry name" value="DUF1389"/>
</dbReference>
<keyword evidence="2" id="KW-0472">Membrane</keyword>